<dbReference type="InterPro" id="IPR015847">
    <property type="entry name" value="ExoRNase_PH_dom2"/>
</dbReference>
<dbReference type="InterPro" id="IPR020568">
    <property type="entry name" value="Ribosomal_Su5_D2-typ_SF"/>
</dbReference>
<evidence type="ECO:0000256" key="1">
    <source>
        <dbReference type="ARBA" id="ARBA00006678"/>
    </source>
</evidence>
<dbReference type="GO" id="GO:0071051">
    <property type="term" value="P:poly(A)-dependent snoRNA 3'-end processing"/>
    <property type="evidence" value="ECO:0007669"/>
    <property type="project" value="TreeGrafter"/>
</dbReference>
<evidence type="ECO:0000259" key="3">
    <source>
        <dbReference type="Pfam" id="PF03725"/>
    </source>
</evidence>
<dbReference type="Proteomes" id="UP000887540">
    <property type="component" value="Unplaced"/>
</dbReference>
<reference evidence="5" key="1">
    <citation type="submission" date="2022-11" db="UniProtKB">
        <authorList>
            <consortium name="WormBaseParasite"/>
        </authorList>
    </citation>
    <scope>IDENTIFICATION</scope>
</reference>
<dbReference type="GO" id="GO:0000176">
    <property type="term" value="C:nuclear exosome (RNase complex)"/>
    <property type="evidence" value="ECO:0007669"/>
    <property type="project" value="TreeGrafter"/>
</dbReference>
<dbReference type="SUPFAM" id="SSF54211">
    <property type="entry name" value="Ribosomal protein S5 domain 2-like"/>
    <property type="match status" value="1"/>
</dbReference>
<dbReference type="GO" id="GO:0000177">
    <property type="term" value="C:cytoplasmic exosome (RNase complex)"/>
    <property type="evidence" value="ECO:0007669"/>
    <property type="project" value="TreeGrafter"/>
</dbReference>
<dbReference type="SUPFAM" id="SSF55666">
    <property type="entry name" value="Ribonuclease PH domain 2-like"/>
    <property type="match status" value="1"/>
</dbReference>
<dbReference type="InterPro" id="IPR001247">
    <property type="entry name" value="ExoRNase_PH_dom1"/>
</dbReference>
<dbReference type="GO" id="GO:0016075">
    <property type="term" value="P:rRNA catabolic process"/>
    <property type="evidence" value="ECO:0007669"/>
    <property type="project" value="TreeGrafter"/>
</dbReference>
<feature type="domain" description="Exoribonuclease phosphorolytic" evidence="3">
    <location>
        <begin position="93"/>
        <end position="156"/>
    </location>
</feature>
<sequence length="183" mass="20015">MINEEQCVVNCQYSMATFSVPDRRNKPRGDRRGNEFTRLLERAFESAILVKNYPRSQIDIFCEVLEADGGNLAACVNAASLALADAGIPMRGLVTAVECGSVTGEACADLSSREHSDIVSRLTVATVGGKDEICMLDLKNIIHKDHVPQLIKMAMDANAQIHSCLESAVLIHMKKCYALSKRC</sequence>
<dbReference type="GO" id="GO:0005730">
    <property type="term" value="C:nucleolus"/>
    <property type="evidence" value="ECO:0007669"/>
    <property type="project" value="TreeGrafter"/>
</dbReference>
<dbReference type="Gene3D" id="3.30.230.70">
    <property type="entry name" value="GHMP Kinase, N-terminal domain"/>
    <property type="match status" value="1"/>
</dbReference>
<dbReference type="PANTHER" id="PTHR11953">
    <property type="entry name" value="EXOSOME COMPLEX COMPONENT"/>
    <property type="match status" value="1"/>
</dbReference>
<dbReference type="GO" id="GO:0034475">
    <property type="term" value="P:U4 snRNA 3'-end processing"/>
    <property type="evidence" value="ECO:0007669"/>
    <property type="project" value="TreeGrafter"/>
</dbReference>
<dbReference type="InterPro" id="IPR027408">
    <property type="entry name" value="PNPase/RNase_PH_dom_sf"/>
</dbReference>
<protein>
    <submittedName>
        <fullName evidence="5">Exoribonuclease phosphorolytic domain-containing protein</fullName>
    </submittedName>
</protein>
<organism evidence="4 5">
    <name type="scientific">Acrobeloides nanus</name>
    <dbReference type="NCBI Taxonomy" id="290746"/>
    <lineage>
        <taxon>Eukaryota</taxon>
        <taxon>Metazoa</taxon>
        <taxon>Ecdysozoa</taxon>
        <taxon>Nematoda</taxon>
        <taxon>Chromadorea</taxon>
        <taxon>Rhabditida</taxon>
        <taxon>Tylenchina</taxon>
        <taxon>Cephalobomorpha</taxon>
        <taxon>Cephaloboidea</taxon>
        <taxon>Cephalobidae</taxon>
        <taxon>Acrobeloides</taxon>
    </lineage>
</organism>
<dbReference type="Pfam" id="PF01138">
    <property type="entry name" value="RNase_PH"/>
    <property type="match status" value="1"/>
</dbReference>
<proteinExistence type="inferred from homology"/>
<dbReference type="GO" id="GO:0003723">
    <property type="term" value="F:RNA binding"/>
    <property type="evidence" value="ECO:0007669"/>
    <property type="project" value="TreeGrafter"/>
</dbReference>
<name>A0A914C1F6_9BILA</name>
<dbReference type="PANTHER" id="PTHR11953:SF0">
    <property type="entry name" value="EXOSOME COMPLEX COMPONENT RRP41"/>
    <property type="match status" value="1"/>
</dbReference>
<dbReference type="Pfam" id="PF03725">
    <property type="entry name" value="RNase_PH_C"/>
    <property type="match status" value="1"/>
</dbReference>
<dbReference type="InterPro" id="IPR036345">
    <property type="entry name" value="ExoRNase_PH_dom2_sf"/>
</dbReference>
<dbReference type="WBParaSite" id="ACRNAN_Path_151.g545.t1">
    <property type="protein sequence ID" value="ACRNAN_Path_151.g545.t1"/>
    <property type="gene ID" value="ACRNAN_Path_151.g545"/>
</dbReference>
<evidence type="ECO:0000313" key="5">
    <source>
        <dbReference type="WBParaSite" id="ACRNAN_Path_151.g545.t1"/>
    </source>
</evidence>
<dbReference type="InterPro" id="IPR050080">
    <property type="entry name" value="RNase_PH"/>
</dbReference>
<comment type="similarity">
    <text evidence="1">Belongs to the RNase PH family.</text>
</comment>
<evidence type="ECO:0000313" key="4">
    <source>
        <dbReference type="Proteomes" id="UP000887540"/>
    </source>
</evidence>
<dbReference type="AlphaFoldDB" id="A0A914C1F6"/>
<feature type="domain" description="Exoribonuclease phosphorolytic" evidence="2">
    <location>
        <begin position="8"/>
        <end position="89"/>
    </location>
</feature>
<accession>A0A914C1F6</accession>
<dbReference type="GO" id="GO:0071028">
    <property type="term" value="P:nuclear mRNA surveillance"/>
    <property type="evidence" value="ECO:0007669"/>
    <property type="project" value="TreeGrafter"/>
</dbReference>
<evidence type="ECO:0000259" key="2">
    <source>
        <dbReference type="Pfam" id="PF01138"/>
    </source>
</evidence>
<keyword evidence="4" id="KW-1185">Reference proteome</keyword>